<accession>A0A2P5B292</accession>
<dbReference type="AlphaFoldDB" id="A0A2P5B292"/>
<comment type="caution">
    <text evidence="2">The sequence shown here is derived from an EMBL/GenBank/DDBJ whole genome shotgun (WGS) entry which is preliminary data.</text>
</comment>
<feature type="compositionally biased region" description="Basic and acidic residues" evidence="1">
    <location>
        <begin position="9"/>
        <end position="21"/>
    </location>
</feature>
<dbReference type="EMBL" id="JXTB01000380">
    <property type="protein sequence ID" value="PON42910.1"/>
    <property type="molecule type" value="Genomic_DNA"/>
</dbReference>
<name>A0A2P5B292_PARAD</name>
<sequence length="66" mass="7674">MEEEEEKEVGEGKPEKEKEKLPLCLLEEQRQLWLEENIGTTRGMEATGRRKRLCYDFGGADESVFP</sequence>
<feature type="region of interest" description="Disordered" evidence="1">
    <location>
        <begin position="1"/>
        <end position="21"/>
    </location>
</feature>
<evidence type="ECO:0000256" key="1">
    <source>
        <dbReference type="SAM" id="MobiDB-lite"/>
    </source>
</evidence>
<evidence type="ECO:0000313" key="3">
    <source>
        <dbReference type="Proteomes" id="UP000237105"/>
    </source>
</evidence>
<organism evidence="2 3">
    <name type="scientific">Parasponia andersonii</name>
    <name type="common">Sponia andersonii</name>
    <dbReference type="NCBI Taxonomy" id="3476"/>
    <lineage>
        <taxon>Eukaryota</taxon>
        <taxon>Viridiplantae</taxon>
        <taxon>Streptophyta</taxon>
        <taxon>Embryophyta</taxon>
        <taxon>Tracheophyta</taxon>
        <taxon>Spermatophyta</taxon>
        <taxon>Magnoliopsida</taxon>
        <taxon>eudicotyledons</taxon>
        <taxon>Gunneridae</taxon>
        <taxon>Pentapetalae</taxon>
        <taxon>rosids</taxon>
        <taxon>fabids</taxon>
        <taxon>Rosales</taxon>
        <taxon>Cannabaceae</taxon>
        <taxon>Parasponia</taxon>
    </lineage>
</organism>
<gene>
    <name evidence="2" type="ORF">PanWU01x14_278060</name>
</gene>
<protein>
    <submittedName>
        <fullName evidence="2">Uncharacterized protein</fullName>
    </submittedName>
</protein>
<dbReference type="Proteomes" id="UP000237105">
    <property type="component" value="Unassembled WGS sequence"/>
</dbReference>
<proteinExistence type="predicted"/>
<reference evidence="3" key="1">
    <citation type="submission" date="2016-06" db="EMBL/GenBank/DDBJ databases">
        <title>Parallel loss of symbiosis genes in relatives of nitrogen-fixing non-legume Parasponia.</title>
        <authorList>
            <person name="Van Velzen R."/>
            <person name="Holmer R."/>
            <person name="Bu F."/>
            <person name="Rutten L."/>
            <person name="Van Zeijl A."/>
            <person name="Liu W."/>
            <person name="Santuari L."/>
            <person name="Cao Q."/>
            <person name="Sharma T."/>
            <person name="Shen D."/>
            <person name="Roswanjaya Y."/>
            <person name="Wardhani T."/>
            <person name="Kalhor M.S."/>
            <person name="Jansen J."/>
            <person name="Van den Hoogen J."/>
            <person name="Gungor B."/>
            <person name="Hartog M."/>
            <person name="Hontelez J."/>
            <person name="Verver J."/>
            <person name="Yang W.-C."/>
            <person name="Schijlen E."/>
            <person name="Repin R."/>
            <person name="Schilthuizen M."/>
            <person name="Schranz E."/>
            <person name="Heidstra R."/>
            <person name="Miyata K."/>
            <person name="Fedorova E."/>
            <person name="Kohlen W."/>
            <person name="Bisseling T."/>
            <person name="Smit S."/>
            <person name="Geurts R."/>
        </authorList>
    </citation>
    <scope>NUCLEOTIDE SEQUENCE [LARGE SCALE GENOMIC DNA]</scope>
    <source>
        <strain evidence="3">cv. WU1-14</strain>
    </source>
</reference>
<evidence type="ECO:0000313" key="2">
    <source>
        <dbReference type="EMBL" id="PON42910.1"/>
    </source>
</evidence>
<keyword evidence="3" id="KW-1185">Reference proteome</keyword>